<feature type="region of interest" description="Disordered" evidence="1">
    <location>
        <begin position="196"/>
        <end position="226"/>
    </location>
</feature>
<dbReference type="Proteomes" id="UP000825935">
    <property type="component" value="Chromosome 20"/>
</dbReference>
<feature type="compositionally biased region" description="Basic and acidic residues" evidence="1">
    <location>
        <begin position="80"/>
        <end position="89"/>
    </location>
</feature>
<proteinExistence type="predicted"/>
<protein>
    <submittedName>
        <fullName evidence="2">Uncharacterized protein</fullName>
    </submittedName>
</protein>
<sequence>MAPHDGNTVLHVSPYRLHPAAERGGGSGGTQFRSADRPPLYRHPEDALQRRLRRHNSQTFPYGGARSFSQSIEGGTAQQRSHEHSEYHCRAGRASRCSPYSEEGSARSTSYSWLGGPSSGVLRSGVPTSDGGQLHEHRRGSSIIDGQQELIEPHKSLNLENACILQANHRPPEMLTKGFLDIPEDKASQLSLDWHGHRPTAYDNENPDQEERRKNHGSRMEEQCKRGERYGERRCSVYLEIPHIGPDYYLDDIIDRAWQYHNVGEPLSPYTRITLWNQSTTSSPS</sequence>
<feature type="compositionally biased region" description="Polar residues" evidence="1">
    <location>
        <begin position="67"/>
        <end position="79"/>
    </location>
</feature>
<evidence type="ECO:0000313" key="2">
    <source>
        <dbReference type="EMBL" id="KAH7331234.1"/>
    </source>
</evidence>
<name>A0A8T2SH02_CERRI</name>
<keyword evidence="3" id="KW-1185">Reference proteome</keyword>
<feature type="region of interest" description="Disordered" evidence="1">
    <location>
        <begin position="55"/>
        <end position="117"/>
    </location>
</feature>
<gene>
    <name evidence="2" type="ORF">KP509_20G021100</name>
</gene>
<comment type="caution">
    <text evidence="2">The sequence shown here is derived from an EMBL/GenBank/DDBJ whole genome shotgun (WGS) entry which is preliminary data.</text>
</comment>
<evidence type="ECO:0000313" key="3">
    <source>
        <dbReference type="Proteomes" id="UP000825935"/>
    </source>
</evidence>
<feature type="region of interest" description="Disordered" evidence="1">
    <location>
        <begin position="18"/>
        <end position="41"/>
    </location>
</feature>
<organism evidence="2 3">
    <name type="scientific">Ceratopteris richardii</name>
    <name type="common">Triangle waterfern</name>
    <dbReference type="NCBI Taxonomy" id="49495"/>
    <lineage>
        <taxon>Eukaryota</taxon>
        <taxon>Viridiplantae</taxon>
        <taxon>Streptophyta</taxon>
        <taxon>Embryophyta</taxon>
        <taxon>Tracheophyta</taxon>
        <taxon>Polypodiopsida</taxon>
        <taxon>Polypodiidae</taxon>
        <taxon>Polypodiales</taxon>
        <taxon>Pteridineae</taxon>
        <taxon>Pteridaceae</taxon>
        <taxon>Parkerioideae</taxon>
        <taxon>Ceratopteris</taxon>
    </lineage>
</organism>
<feature type="compositionally biased region" description="Basic and acidic residues" evidence="1">
    <location>
        <begin position="209"/>
        <end position="226"/>
    </location>
</feature>
<dbReference type="AlphaFoldDB" id="A0A8T2SH02"/>
<dbReference type="EMBL" id="CM035425">
    <property type="protein sequence ID" value="KAH7331234.1"/>
    <property type="molecule type" value="Genomic_DNA"/>
</dbReference>
<evidence type="ECO:0000256" key="1">
    <source>
        <dbReference type="SAM" id="MobiDB-lite"/>
    </source>
</evidence>
<reference evidence="2" key="1">
    <citation type="submission" date="2021-08" db="EMBL/GenBank/DDBJ databases">
        <title>WGS assembly of Ceratopteris richardii.</title>
        <authorList>
            <person name="Marchant D.B."/>
            <person name="Chen G."/>
            <person name="Jenkins J."/>
            <person name="Shu S."/>
            <person name="Leebens-Mack J."/>
            <person name="Grimwood J."/>
            <person name="Schmutz J."/>
            <person name="Soltis P."/>
            <person name="Soltis D."/>
            <person name="Chen Z.-H."/>
        </authorList>
    </citation>
    <scope>NUCLEOTIDE SEQUENCE</scope>
    <source>
        <strain evidence="2">Whitten #5841</strain>
        <tissue evidence="2">Leaf</tissue>
    </source>
</reference>
<feature type="region of interest" description="Disordered" evidence="1">
    <location>
        <begin position="122"/>
        <end position="141"/>
    </location>
</feature>
<accession>A0A8T2SH02</accession>